<gene>
    <name evidence="15" type="ORF">KC729_15350</name>
</gene>
<evidence type="ECO:0000313" key="15">
    <source>
        <dbReference type="EMBL" id="MCA9729066.1"/>
    </source>
</evidence>
<dbReference type="AlphaFoldDB" id="A0A956M398"/>
<keyword evidence="3" id="KW-0813">Transport</keyword>
<dbReference type="Gene3D" id="1.20.1730.10">
    <property type="entry name" value="Sodium/glucose cotransporter"/>
    <property type="match status" value="1"/>
</dbReference>
<comment type="caution">
    <text evidence="15">The sequence shown here is derived from an EMBL/GenBank/DDBJ whole genome shotgun (WGS) entry which is preliminary data.</text>
</comment>
<evidence type="ECO:0000256" key="2">
    <source>
        <dbReference type="ARBA" id="ARBA00006434"/>
    </source>
</evidence>
<evidence type="ECO:0000256" key="9">
    <source>
        <dbReference type="ARBA" id="ARBA00023065"/>
    </source>
</evidence>
<reference evidence="15" key="2">
    <citation type="journal article" date="2021" name="Microbiome">
        <title>Successional dynamics and alternative stable states in a saline activated sludge microbial community over 9 years.</title>
        <authorList>
            <person name="Wang Y."/>
            <person name="Ye J."/>
            <person name="Ju F."/>
            <person name="Liu L."/>
            <person name="Boyd J.A."/>
            <person name="Deng Y."/>
            <person name="Parks D.H."/>
            <person name="Jiang X."/>
            <person name="Yin X."/>
            <person name="Woodcroft B.J."/>
            <person name="Tyson G.W."/>
            <person name="Hugenholtz P."/>
            <person name="Polz M.F."/>
            <person name="Zhang T."/>
        </authorList>
    </citation>
    <scope>NUCLEOTIDE SEQUENCE</scope>
    <source>
        <strain evidence="15">HKST-UBA01</strain>
    </source>
</reference>
<evidence type="ECO:0000256" key="7">
    <source>
        <dbReference type="ARBA" id="ARBA00022989"/>
    </source>
</evidence>
<evidence type="ECO:0000256" key="13">
    <source>
        <dbReference type="RuleBase" id="RU362091"/>
    </source>
</evidence>
<keyword evidence="9" id="KW-0406">Ion transport</keyword>
<keyword evidence="4" id="KW-1003">Cell membrane</keyword>
<dbReference type="GO" id="GO:0005886">
    <property type="term" value="C:plasma membrane"/>
    <property type="evidence" value="ECO:0007669"/>
    <property type="project" value="UniProtKB-SubCell"/>
</dbReference>
<evidence type="ECO:0000256" key="4">
    <source>
        <dbReference type="ARBA" id="ARBA00022475"/>
    </source>
</evidence>
<evidence type="ECO:0000256" key="14">
    <source>
        <dbReference type="SAM" id="Phobius"/>
    </source>
</evidence>
<keyword evidence="5 14" id="KW-0812">Transmembrane</keyword>
<comment type="catalytic activity">
    <reaction evidence="12">
        <text>L-proline(in) + Na(+)(in) = L-proline(out) + Na(+)(out)</text>
        <dbReference type="Rhea" id="RHEA:28967"/>
        <dbReference type="ChEBI" id="CHEBI:29101"/>
        <dbReference type="ChEBI" id="CHEBI:60039"/>
    </reaction>
</comment>
<dbReference type="InterPro" id="IPR050277">
    <property type="entry name" value="Sodium:Solute_Symporter"/>
</dbReference>
<evidence type="ECO:0000313" key="16">
    <source>
        <dbReference type="Proteomes" id="UP000697710"/>
    </source>
</evidence>
<evidence type="ECO:0000256" key="5">
    <source>
        <dbReference type="ARBA" id="ARBA00022692"/>
    </source>
</evidence>
<comment type="similarity">
    <text evidence="2 13">Belongs to the sodium:solute symporter (SSF) (TC 2.A.21) family.</text>
</comment>
<keyword evidence="7 14" id="KW-1133">Transmembrane helix</keyword>
<evidence type="ECO:0008006" key="17">
    <source>
        <dbReference type="Google" id="ProtNLM"/>
    </source>
</evidence>
<dbReference type="EMBL" id="JAGQHR010000562">
    <property type="protein sequence ID" value="MCA9729066.1"/>
    <property type="molecule type" value="Genomic_DNA"/>
</dbReference>
<keyword evidence="11" id="KW-0739">Sodium transport</keyword>
<dbReference type="PANTHER" id="PTHR48086:SF3">
    <property type="entry name" value="SODIUM_PROLINE SYMPORTER"/>
    <property type="match status" value="1"/>
</dbReference>
<dbReference type="Proteomes" id="UP000697710">
    <property type="component" value="Unassembled WGS sequence"/>
</dbReference>
<evidence type="ECO:0000256" key="3">
    <source>
        <dbReference type="ARBA" id="ARBA00022448"/>
    </source>
</evidence>
<dbReference type="GO" id="GO:0015293">
    <property type="term" value="F:symporter activity"/>
    <property type="evidence" value="ECO:0007669"/>
    <property type="project" value="UniProtKB-KW"/>
</dbReference>
<feature type="transmembrane region" description="Helical" evidence="14">
    <location>
        <begin position="164"/>
        <end position="187"/>
    </location>
</feature>
<dbReference type="Pfam" id="PF00474">
    <property type="entry name" value="SSF"/>
    <property type="match status" value="1"/>
</dbReference>
<evidence type="ECO:0000256" key="6">
    <source>
        <dbReference type="ARBA" id="ARBA00022847"/>
    </source>
</evidence>
<keyword evidence="10 14" id="KW-0472">Membrane</keyword>
<dbReference type="GO" id="GO:0006814">
    <property type="term" value="P:sodium ion transport"/>
    <property type="evidence" value="ECO:0007669"/>
    <property type="project" value="UniProtKB-KW"/>
</dbReference>
<dbReference type="PANTHER" id="PTHR48086">
    <property type="entry name" value="SODIUM/PROLINE SYMPORTER-RELATED"/>
    <property type="match status" value="1"/>
</dbReference>
<evidence type="ECO:0000256" key="12">
    <source>
        <dbReference type="ARBA" id="ARBA00033708"/>
    </source>
</evidence>
<comment type="subcellular location">
    <subcellularLocation>
        <location evidence="1">Cell membrane</location>
        <topology evidence="1">Multi-pass membrane protein</topology>
    </subcellularLocation>
</comment>
<protein>
    <recommendedName>
        <fullName evidence="17">Sodium/proline symporter</fullName>
    </recommendedName>
</protein>
<evidence type="ECO:0000256" key="11">
    <source>
        <dbReference type="ARBA" id="ARBA00023201"/>
    </source>
</evidence>
<sequence>MPEAAPAPSLFLGFGLYLVLMLVIGIWTVRYMHDLGDFLLGGRRLGPWVTAISERASGESAWFLLGLPGAAYAAGFREFWSVIGIGFGIFTSWTLIARGLRRMSEESDSLTIPDFLASRFPGSEHWVRGIATTIILVFYTSYIGAQLVGAGKILHATFGMDPNLGIWIGAFVVLFYTMMGGFLAVAWTDLAQGLLMVGVAIALPVLGVIHLGGIDGIPPVRACPCWRCLTW</sequence>
<name>A0A956M398_UNCEI</name>
<keyword evidence="6" id="KW-0769">Symport</keyword>
<feature type="transmembrane region" description="Helical" evidence="14">
    <location>
        <begin position="7"/>
        <end position="29"/>
    </location>
</feature>
<organism evidence="15 16">
    <name type="scientific">Eiseniibacteriota bacterium</name>
    <dbReference type="NCBI Taxonomy" id="2212470"/>
    <lineage>
        <taxon>Bacteria</taxon>
        <taxon>Candidatus Eiseniibacteriota</taxon>
    </lineage>
</organism>
<evidence type="ECO:0000256" key="10">
    <source>
        <dbReference type="ARBA" id="ARBA00023136"/>
    </source>
</evidence>
<reference evidence="15" key="1">
    <citation type="submission" date="2020-04" db="EMBL/GenBank/DDBJ databases">
        <authorList>
            <person name="Zhang T."/>
        </authorList>
    </citation>
    <scope>NUCLEOTIDE SEQUENCE</scope>
    <source>
        <strain evidence="15">HKST-UBA01</strain>
    </source>
</reference>
<dbReference type="InterPro" id="IPR038377">
    <property type="entry name" value="Na/Glc_symporter_sf"/>
</dbReference>
<proteinExistence type="inferred from homology"/>
<evidence type="ECO:0000256" key="1">
    <source>
        <dbReference type="ARBA" id="ARBA00004651"/>
    </source>
</evidence>
<feature type="transmembrane region" description="Helical" evidence="14">
    <location>
        <begin position="79"/>
        <end position="97"/>
    </location>
</feature>
<feature type="transmembrane region" description="Helical" evidence="14">
    <location>
        <begin position="126"/>
        <end position="144"/>
    </location>
</feature>
<feature type="transmembrane region" description="Helical" evidence="14">
    <location>
        <begin position="194"/>
        <end position="214"/>
    </location>
</feature>
<accession>A0A956M398</accession>
<evidence type="ECO:0000256" key="8">
    <source>
        <dbReference type="ARBA" id="ARBA00023053"/>
    </source>
</evidence>
<dbReference type="PROSITE" id="PS50283">
    <property type="entry name" value="NA_SOLUT_SYMP_3"/>
    <property type="match status" value="1"/>
</dbReference>
<dbReference type="InterPro" id="IPR001734">
    <property type="entry name" value="Na/solute_symporter"/>
</dbReference>
<keyword evidence="8" id="KW-0915">Sodium</keyword>